<evidence type="ECO:0000313" key="1">
    <source>
        <dbReference type="EMBL" id="AYM54079.1"/>
    </source>
</evidence>
<organism evidence="1">
    <name type="scientific">Byssovorax cruenta</name>
    <dbReference type="NCBI Taxonomy" id="293647"/>
    <lineage>
        <taxon>Bacteria</taxon>
        <taxon>Pseudomonadati</taxon>
        <taxon>Myxococcota</taxon>
        <taxon>Polyangia</taxon>
        <taxon>Polyangiales</taxon>
        <taxon>Polyangiaceae</taxon>
        <taxon>Byssovorax</taxon>
    </lineage>
</organism>
<dbReference type="AlphaFoldDB" id="A0A3S7UZA3"/>
<proteinExistence type="predicted"/>
<dbReference type="EMBL" id="MH908916">
    <property type="protein sequence ID" value="AYM54079.1"/>
    <property type="molecule type" value="Genomic_DNA"/>
</dbReference>
<protein>
    <submittedName>
        <fullName evidence="1">Uncharacterized protein</fullName>
    </submittedName>
</protein>
<accession>A0A3S7UZA3</accession>
<reference evidence="1" key="1">
    <citation type="journal article" date="2018" name="J. Ind. Microbiol. Biotechnol.">
        <title>Genome mining reveals uncommon alkylpyrones as type III PKS products from myxobacteria.</title>
        <authorList>
            <person name="Hug J.J."/>
            <person name="Panter F."/>
            <person name="Krug D."/>
            <person name="Muller R."/>
        </authorList>
    </citation>
    <scope>NUCLEOTIDE SEQUENCE</scope>
    <source>
        <strain evidence="1">MSr4204</strain>
    </source>
</reference>
<sequence length="841" mass="91723">MSLYELSIEAPLVREAERVVSLEGRAFPTLVMRWDSRFFDQPWQTTIVLDYTIALPPLMVGKATFNEVKIAAFVGGTPTKFLYFGTEMSANVPRVGPEMENSVAPAGVYQEFRLEEATCPLPYLKLIQATPRIYGNGAQDYYSPPIKVERYDGVASTDLVADFFGAVTANLDPVKGTILTDPARGLWNGAHYVGVSAIAILRQGKVVGLHQRLGRVEKDPIPPEIKRRDPKLDIVRAWVGIDIGASTTTVAVRGEKGAAELLRIGPVGPVAQASDHETPSEVTFTNLSRTLKAWRERVIGPLTRWEDVVVGHAARAMRSRPGADVLQRAAATITAVPLLRERIANRELYRLRGVDDPDTNEMLKKPAPPFIDEEGIGAHDPFDPVELFAYYIGLTVNQRHRGVHLRYAITMPSGFSRERRDSVLVAFRRGLFRSLPAGLVEYHDLERFEVVDAGPATVPLAAQAFRIFNIQPKGDTVPFAIIDAGASETGLLFGVLRAAKPDERTAGFERMIEHLDPEALPWLGGERLLHRLAYRVYLQSAAAMREAAVPIEKPHEEHELPDGTASFLSASPEARANTVALKDALRPVLERGAAAKLPGKVRLLGADGPHDVSIDGDPAALGKLLEGWLAEGAAAFQQALDGALARIGKAPDPYAGLRVILGGRLGLHPFFAEALTRALPAGVQLHRFREPDKTNVTAPTAKTATVLGVLGMKYERIGAVRRADTREAFRYRVGRNRYGQLVDALDPAAEYDKWREVGACSKPDVEVLFMPAADDAEVAADDPRVMRVMCALGAAAVGKRLYMRAVAPGRVEVSVGPPDGEPEQGAPRWAVDLTTRLAFPS</sequence>
<name>A0A3S7UZA3_9BACT</name>